<evidence type="ECO:0000313" key="1">
    <source>
        <dbReference type="EMBL" id="MBB4038015.1"/>
    </source>
</evidence>
<dbReference type="RefSeq" id="WP_183308853.1">
    <property type="nucleotide sequence ID" value="NZ_JACIEP010000020.1"/>
</dbReference>
<keyword evidence="2" id="KW-1185">Reference proteome</keyword>
<organism evidence="1 2">
    <name type="scientific">Dysgonomonas hofstadii</name>
    <dbReference type="NCBI Taxonomy" id="637886"/>
    <lineage>
        <taxon>Bacteria</taxon>
        <taxon>Pseudomonadati</taxon>
        <taxon>Bacteroidota</taxon>
        <taxon>Bacteroidia</taxon>
        <taxon>Bacteroidales</taxon>
        <taxon>Dysgonomonadaceae</taxon>
        <taxon>Dysgonomonas</taxon>
    </lineage>
</organism>
<protein>
    <submittedName>
        <fullName evidence="1">Uncharacterized protein</fullName>
    </submittedName>
</protein>
<dbReference type="AlphaFoldDB" id="A0A840CZ66"/>
<reference evidence="1 2" key="1">
    <citation type="submission" date="2020-08" db="EMBL/GenBank/DDBJ databases">
        <title>Genomic Encyclopedia of Type Strains, Phase IV (KMG-IV): sequencing the most valuable type-strain genomes for metagenomic binning, comparative biology and taxonomic classification.</title>
        <authorList>
            <person name="Goeker M."/>
        </authorList>
    </citation>
    <scope>NUCLEOTIDE SEQUENCE [LARGE SCALE GENOMIC DNA]</scope>
    <source>
        <strain evidence="1 2">DSM 104969</strain>
    </source>
</reference>
<name>A0A840CZ66_9BACT</name>
<proteinExistence type="predicted"/>
<dbReference type="Proteomes" id="UP000555103">
    <property type="component" value="Unassembled WGS sequence"/>
</dbReference>
<comment type="caution">
    <text evidence="1">The sequence shown here is derived from an EMBL/GenBank/DDBJ whole genome shotgun (WGS) entry which is preliminary data.</text>
</comment>
<gene>
    <name evidence="1" type="ORF">GGR21_003941</name>
</gene>
<accession>A0A840CZ66</accession>
<sequence>MEKLFTIIERQKIIEEAEKNLDIYLDTYVMSGDSDETNIITISKINHLIVTQGNEDTGFTHLNNRHGFFSFKNYWIENNELQTFKLDKPSKFHPNMMPIIDFIKVADAIFNSDNKNITKNNHPDIFDKYTGEYSYTDEQREKYHLLTYKDTKIIHSLFPDKKKHNRKTKIKYGKGIVTCKTKFPIGYNDLLIPYENKDSITAYSILVRKYYKEKVERLIIQKHDIEGNPQYLFVLGERTFNDYESFTHEDMLYYQHEDLKDLEDIITHIDNIEICIIEDK</sequence>
<dbReference type="EMBL" id="JACIEP010000020">
    <property type="protein sequence ID" value="MBB4038015.1"/>
    <property type="molecule type" value="Genomic_DNA"/>
</dbReference>
<evidence type="ECO:0000313" key="2">
    <source>
        <dbReference type="Proteomes" id="UP000555103"/>
    </source>
</evidence>